<evidence type="ECO:0000256" key="2">
    <source>
        <dbReference type="ARBA" id="ARBA00022468"/>
    </source>
</evidence>
<evidence type="ECO:0000313" key="8">
    <source>
        <dbReference type="Proteomes" id="UP000494206"/>
    </source>
</evidence>
<proteinExistence type="predicted"/>
<protein>
    <submittedName>
        <fullName evidence="7">Uncharacterized protein</fullName>
    </submittedName>
</protein>
<evidence type="ECO:0000256" key="4">
    <source>
        <dbReference type="ARBA" id="ARBA00022737"/>
    </source>
</evidence>
<dbReference type="PANTHER" id="PTHR24113">
    <property type="entry name" value="RAN GTPASE-ACTIVATING PROTEIN 1"/>
    <property type="match status" value="1"/>
</dbReference>
<evidence type="ECO:0000256" key="1">
    <source>
        <dbReference type="ARBA" id="ARBA00004123"/>
    </source>
</evidence>
<dbReference type="GO" id="GO:0005096">
    <property type="term" value="F:GTPase activator activity"/>
    <property type="evidence" value="ECO:0007669"/>
    <property type="project" value="UniProtKB-KW"/>
</dbReference>
<feature type="region of interest" description="Disordered" evidence="6">
    <location>
        <begin position="758"/>
        <end position="785"/>
    </location>
</feature>
<feature type="compositionally biased region" description="Acidic residues" evidence="6">
    <location>
        <begin position="759"/>
        <end position="785"/>
    </location>
</feature>
<dbReference type="SUPFAM" id="SSF52047">
    <property type="entry name" value="RNI-like"/>
    <property type="match status" value="2"/>
</dbReference>
<dbReference type="PANTHER" id="PTHR24113:SF12">
    <property type="entry name" value="RAN GTPASE-ACTIVATING PROTEIN 1"/>
    <property type="match status" value="1"/>
</dbReference>
<evidence type="ECO:0000256" key="5">
    <source>
        <dbReference type="ARBA" id="ARBA00023242"/>
    </source>
</evidence>
<dbReference type="GO" id="GO:0005829">
    <property type="term" value="C:cytosol"/>
    <property type="evidence" value="ECO:0007669"/>
    <property type="project" value="TreeGrafter"/>
</dbReference>
<dbReference type="InterPro" id="IPR001611">
    <property type="entry name" value="Leu-rich_rpt"/>
</dbReference>
<dbReference type="OrthoDB" id="184583at2759"/>
<dbReference type="Proteomes" id="UP000494206">
    <property type="component" value="Unassembled WGS sequence"/>
</dbReference>
<reference evidence="7 8" key="1">
    <citation type="submission" date="2020-04" db="EMBL/GenBank/DDBJ databases">
        <authorList>
            <person name="Laetsch R D."/>
            <person name="Stevens L."/>
            <person name="Kumar S."/>
            <person name="Blaxter L. M."/>
        </authorList>
    </citation>
    <scope>NUCLEOTIDE SEQUENCE [LARGE SCALE GENOMIC DNA]</scope>
</reference>
<dbReference type="GO" id="GO:0031267">
    <property type="term" value="F:small GTPase binding"/>
    <property type="evidence" value="ECO:0007669"/>
    <property type="project" value="TreeGrafter"/>
</dbReference>
<dbReference type="InterPro" id="IPR027038">
    <property type="entry name" value="RanGap"/>
</dbReference>
<gene>
    <name evidence="7" type="ORF">CBOVIS_LOCUS5277</name>
</gene>
<dbReference type="Pfam" id="PF13516">
    <property type="entry name" value="LRR_6"/>
    <property type="match status" value="3"/>
</dbReference>
<accession>A0A8S1ERK4</accession>
<keyword evidence="2" id="KW-0343">GTPase activation</keyword>
<dbReference type="GO" id="GO:0048471">
    <property type="term" value="C:perinuclear region of cytoplasm"/>
    <property type="evidence" value="ECO:0007669"/>
    <property type="project" value="TreeGrafter"/>
</dbReference>
<evidence type="ECO:0000256" key="3">
    <source>
        <dbReference type="ARBA" id="ARBA00022614"/>
    </source>
</evidence>
<evidence type="ECO:0000256" key="6">
    <source>
        <dbReference type="SAM" id="MobiDB-lite"/>
    </source>
</evidence>
<comment type="caution">
    <text evidence="7">The sequence shown here is derived from an EMBL/GenBank/DDBJ whole genome shotgun (WGS) entry which is preliminary data.</text>
</comment>
<dbReference type="Gene3D" id="3.80.10.10">
    <property type="entry name" value="Ribonuclease Inhibitor"/>
    <property type="match status" value="2"/>
</dbReference>
<dbReference type="EMBL" id="CADEPM010000003">
    <property type="protein sequence ID" value="CAB3402688.1"/>
    <property type="molecule type" value="Genomic_DNA"/>
</dbReference>
<name>A0A8S1ERK4_9PELO</name>
<keyword evidence="3" id="KW-0433">Leucine-rich repeat</keyword>
<keyword evidence="5" id="KW-0539">Nucleus</keyword>
<feature type="region of interest" description="Disordered" evidence="6">
    <location>
        <begin position="347"/>
        <end position="386"/>
    </location>
</feature>
<organism evidence="7 8">
    <name type="scientific">Caenorhabditis bovis</name>
    <dbReference type="NCBI Taxonomy" id="2654633"/>
    <lineage>
        <taxon>Eukaryota</taxon>
        <taxon>Metazoa</taxon>
        <taxon>Ecdysozoa</taxon>
        <taxon>Nematoda</taxon>
        <taxon>Chromadorea</taxon>
        <taxon>Rhabditida</taxon>
        <taxon>Rhabditina</taxon>
        <taxon>Rhabditomorpha</taxon>
        <taxon>Rhabditoidea</taxon>
        <taxon>Rhabditidae</taxon>
        <taxon>Peloderinae</taxon>
        <taxon>Caenorhabditis</taxon>
    </lineage>
</organism>
<dbReference type="FunFam" id="3.80.10.10:FF:000142">
    <property type="entry name" value="Ran GTPase activating protein 1"/>
    <property type="match status" value="2"/>
</dbReference>
<keyword evidence="4" id="KW-0677">Repeat</keyword>
<evidence type="ECO:0000313" key="7">
    <source>
        <dbReference type="EMBL" id="CAB3402688.1"/>
    </source>
</evidence>
<dbReference type="GO" id="GO:0006913">
    <property type="term" value="P:nucleocytoplasmic transport"/>
    <property type="evidence" value="ECO:0007669"/>
    <property type="project" value="TreeGrafter"/>
</dbReference>
<dbReference type="SMART" id="SM00368">
    <property type="entry name" value="LRR_RI"/>
    <property type="match status" value="13"/>
</dbReference>
<feature type="compositionally biased region" description="Acidic residues" evidence="6">
    <location>
        <begin position="347"/>
        <end position="382"/>
    </location>
</feature>
<dbReference type="CDD" id="cd00116">
    <property type="entry name" value="LRR_RI"/>
    <property type="match status" value="2"/>
</dbReference>
<sequence>MGVEVVEVKMSAPEGLLSFEGQQLKLDEDAIIEQTALKIEQFSQMNVLDLRGNTIGVLAGKRLAEALRKHPELQRCIWSDIFTGRLKTEIPPILKSLCGAMIQANCHITELDLSDNAFGPIGADGIKEFLESPAAFSLTTLRLNNNGLGAGGKQIASSLIKCYENAKLVKRDFKLKRFIAGRNRLEVPGAVALSKAFIKIGSLEEIRLPQNGITSKGIIALSDAFDANVNLKIIDINDNTMTEVGATAIAEVLLKLRNLIELDLGDCLCRDQGAFAIVSTLDRVGRASLQKVNLSGNELSAYAIEDIAEYFCNPNLQHVKVNLSCNNLGRYFHEISERLQSNVLDFGESEDDQGSLSGDDSEIDEDEDELEGEDASMEEDDANTSRETVINTSIQKGKIEKDIDDLVSKGFGCMKIDGAENDGVLSFLDQKLKLDTAANAEKVAREIENTLIVKTLVLKGNTIGVEAGERLAKALECHPELERCLWSDMFTGRLKTEIPPILKSLGKAMIAANCQIIELDLSDNAFGPIGAEGIKELLESSACFSLEILKLNNNGLGVGGVQIAESLAECLKRSEQNGGESRLRLKTFIAGRNRLENKGAMALAETFKRLETLEVIEIPQNGINKAGIEAIADSLKHNRKIRVLNLNDNTATQLGAYAIAKNLSHLPLLEVLDLGDCLCRDQGCHAVIDELNPSIHRHLKEVNLTGSEMSPQAAELIMKKWEKFNALPTRPILKIGSNNFGGLFKQVGSKAPQNVIIGESDDDCGSLSSDSEEYDSGDSSDEETEIDVEGAGDSLAMKDMHRHELQIEALKEAYESRVQDASARVLLELTSPLRECRNNVEMMNKILSVADEVVRRVAAVNRNPIPTTTQLINHCVAQCKTLGVKPEDDWGLDLNPDDVGFLLKHLISRGHFASDKNLIFHYL</sequence>
<dbReference type="AlphaFoldDB" id="A0A8S1ERK4"/>
<keyword evidence="8" id="KW-1185">Reference proteome</keyword>
<dbReference type="GO" id="GO:0005634">
    <property type="term" value="C:nucleus"/>
    <property type="evidence" value="ECO:0007669"/>
    <property type="project" value="UniProtKB-SubCell"/>
</dbReference>
<comment type="subcellular location">
    <subcellularLocation>
        <location evidence="1">Nucleus</location>
    </subcellularLocation>
</comment>
<dbReference type="InterPro" id="IPR032675">
    <property type="entry name" value="LRR_dom_sf"/>
</dbReference>